<dbReference type="GO" id="GO:0008168">
    <property type="term" value="F:methyltransferase activity"/>
    <property type="evidence" value="ECO:0007669"/>
    <property type="project" value="UniProtKB-KW"/>
</dbReference>
<accession>A0AAD9EQR6</accession>
<proteinExistence type="inferred from homology"/>
<dbReference type="CDD" id="cd02440">
    <property type="entry name" value="AdoMet_MTases"/>
    <property type="match status" value="2"/>
</dbReference>
<dbReference type="Proteomes" id="UP001243330">
    <property type="component" value="Unassembled WGS sequence"/>
</dbReference>
<dbReference type="AlphaFoldDB" id="A0AAD9EQR6"/>
<dbReference type="PANTHER" id="PTHR43591:SF31">
    <property type="entry name" value="LAEA-LIKE, PUTATIVE (AFU_ORTHOLOGUE AFUA_8G01930)-RELATED"/>
    <property type="match status" value="1"/>
</dbReference>
<dbReference type="PANTHER" id="PTHR43591">
    <property type="entry name" value="METHYLTRANSFERASE"/>
    <property type="match status" value="1"/>
</dbReference>
<evidence type="ECO:0000313" key="3">
    <source>
        <dbReference type="EMBL" id="KAK1856352.1"/>
    </source>
</evidence>
<dbReference type="InterPro" id="IPR029063">
    <property type="entry name" value="SAM-dependent_MTases_sf"/>
</dbReference>
<keyword evidence="4" id="KW-1185">Reference proteome</keyword>
<dbReference type="Pfam" id="PF13489">
    <property type="entry name" value="Methyltransf_23"/>
    <property type="match status" value="2"/>
</dbReference>
<gene>
    <name evidence="3" type="ORF">CCHR01_00923</name>
</gene>
<comment type="caution">
    <text evidence="3">The sequence shown here is derived from an EMBL/GenBank/DDBJ whole genome shotgun (WGS) entry which is preliminary data.</text>
</comment>
<dbReference type="GO" id="GO:0032259">
    <property type="term" value="P:methylation"/>
    <property type="evidence" value="ECO:0007669"/>
    <property type="project" value="UniProtKB-KW"/>
</dbReference>
<protein>
    <submittedName>
        <fullName evidence="3">Methyltransferase domain-containing protein</fullName>
    </submittedName>
</protein>
<feature type="region of interest" description="Disordered" evidence="2">
    <location>
        <begin position="386"/>
        <end position="415"/>
    </location>
</feature>
<dbReference type="Gene3D" id="3.40.50.150">
    <property type="entry name" value="Vaccinia Virus protein VP39"/>
    <property type="match status" value="2"/>
</dbReference>
<dbReference type="SUPFAM" id="SSF53335">
    <property type="entry name" value="S-adenosyl-L-methionine-dependent methyltransferases"/>
    <property type="match status" value="2"/>
</dbReference>
<name>A0AAD9EQR6_9PEZI</name>
<feature type="compositionally biased region" description="Basic and acidic residues" evidence="2">
    <location>
        <begin position="389"/>
        <end position="415"/>
    </location>
</feature>
<sequence length="689" mass="79361">MTMDYRQNDFEIQVAADEQTIASSTISLRASLRDFLRENGRIYHRYKEGKYHLPNDERENDRTDMVHAMWLLTLNDRLGLAPPCNSDAKVGRVLDVGTGTGIWAIDFAEEHPESEVVIRFMGMIFPRFNQRGKCVPFNVRFEVDDIEDEWTFSQPFDYIHSRVMTASVADWPQYLKKCYDNLEPGGYLELQETDLFPTSDDGSLAQDSPLMEWAGLMYDASVKFGRPYLQLSTLRESMIEAGFENVIISTYKWPSNDWPRDVRFKELGLWQRENMVTGLDGFSLAPLTRAHNWKPAQVTVFLVDVRKDVMNRYIHAYWLVLVQATERTQLPAKKRGPDMKAGPPHIAVMYQAPESNEVQVAIDEAPGDDDSRSEIGSSVAPSITSLRPSLRDYREENGRSYHQYKDGKYNLPNDDRELDRQDLEHQLWLLSLDDRLGLAPPCQPNAKVGRVLDVGTGTGIWALNYGDEHPEAEVYGNDLSPVQPGHVPPNVRFEVDDVEDEWTFSRPFSYIHSRVMTSSIGDWRLYLRRCFDNLEPGGWLELQELDCVPRSDDGTLTPESPLNKWADLLVDASEKFGRPYVRIPPLKDMMIEIGFEDVSIYMHKWPTNSWPKDLKFKELGMWQNQSMMEGLEGFTMAPLTRALDWKKDEVNGFLIDVRKEINNRDVHAYWPIYFIMGRKPFKAETPAPA</sequence>
<evidence type="ECO:0000256" key="2">
    <source>
        <dbReference type="SAM" id="MobiDB-lite"/>
    </source>
</evidence>
<reference evidence="3" key="1">
    <citation type="submission" date="2023-01" db="EMBL/GenBank/DDBJ databases">
        <title>Colletotrichum chrysophilum M932 genome sequence.</title>
        <authorList>
            <person name="Baroncelli R."/>
        </authorList>
    </citation>
    <scope>NUCLEOTIDE SEQUENCE</scope>
    <source>
        <strain evidence="3">M932</strain>
    </source>
</reference>
<organism evidence="3 4">
    <name type="scientific">Colletotrichum chrysophilum</name>
    <dbReference type="NCBI Taxonomy" id="1836956"/>
    <lineage>
        <taxon>Eukaryota</taxon>
        <taxon>Fungi</taxon>
        <taxon>Dikarya</taxon>
        <taxon>Ascomycota</taxon>
        <taxon>Pezizomycotina</taxon>
        <taxon>Sordariomycetes</taxon>
        <taxon>Hypocreomycetidae</taxon>
        <taxon>Glomerellales</taxon>
        <taxon>Glomerellaceae</taxon>
        <taxon>Colletotrichum</taxon>
        <taxon>Colletotrichum gloeosporioides species complex</taxon>
    </lineage>
</organism>
<evidence type="ECO:0000256" key="1">
    <source>
        <dbReference type="ARBA" id="ARBA00038158"/>
    </source>
</evidence>
<keyword evidence="3" id="KW-0808">Transferase</keyword>
<keyword evidence="3" id="KW-0489">Methyltransferase</keyword>
<evidence type="ECO:0000313" key="4">
    <source>
        <dbReference type="Proteomes" id="UP001243330"/>
    </source>
</evidence>
<comment type="similarity">
    <text evidence="1">Belongs to the methyltransferase superfamily. LaeA methyltransferase family.</text>
</comment>
<dbReference type="EMBL" id="JAQOWY010000009">
    <property type="protein sequence ID" value="KAK1856352.1"/>
    <property type="molecule type" value="Genomic_DNA"/>
</dbReference>